<evidence type="ECO:0000313" key="1">
    <source>
        <dbReference type="EMBL" id="ABO59736.1"/>
    </source>
</evidence>
<dbReference type="AlphaFoldDB" id="A4JTY3"/>
<dbReference type="KEGG" id="bvi:Bcep1808_6849"/>
<dbReference type="GO" id="GO:0003676">
    <property type="term" value="F:nucleic acid binding"/>
    <property type="evidence" value="ECO:0007669"/>
    <property type="project" value="InterPro"/>
</dbReference>
<name>A4JTY3_BURVG</name>
<proteinExistence type="predicted"/>
<geneLocation type="plasmid" evidence="1 2">
    <name>pBVIE01</name>
</geneLocation>
<accession>A4JTY3</accession>
<dbReference type="HOGENOM" id="CLU_1599607_0_0_4"/>
<dbReference type="Gene3D" id="3.40.1350.10">
    <property type="match status" value="1"/>
</dbReference>
<dbReference type="Proteomes" id="UP000002287">
    <property type="component" value="Plasmid pBVIE01"/>
</dbReference>
<protein>
    <submittedName>
        <fullName evidence="1">Uncharacterized protein</fullName>
    </submittedName>
</protein>
<gene>
    <name evidence="1" type="ordered locus">Bcep1808_6849</name>
</gene>
<evidence type="ECO:0000313" key="2">
    <source>
        <dbReference type="Proteomes" id="UP000002287"/>
    </source>
</evidence>
<dbReference type="InterPro" id="IPR011856">
    <property type="entry name" value="tRNA_endonuc-like_dom_sf"/>
</dbReference>
<keyword evidence="1" id="KW-0614">Plasmid</keyword>
<dbReference type="EMBL" id="CP000617">
    <property type="protein sequence ID" value="ABO59736.1"/>
    <property type="molecule type" value="Genomic_DNA"/>
</dbReference>
<reference evidence="1 2" key="1">
    <citation type="submission" date="2007-03" db="EMBL/GenBank/DDBJ databases">
        <title>Complete sequence of plasmid pBVIE01 of Burkholderia vietnamiensis G4.</title>
        <authorList>
            <consortium name="US DOE Joint Genome Institute"/>
            <person name="Copeland A."/>
            <person name="Lucas S."/>
            <person name="Lapidus A."/>
            <person name="Barry K."/>
            <person name="Detter J.C."/>
            <person name="Glavina del Rio T."/>
            <person name="Hammon N."/>
            <person name="Israni S."/>
            <person name="Dalin E."/>
            <person name="Tice H."/>
            <person name="Pitluck S."/>
            <person name="Chain P."/>
            <person name="Malfatti S."/>
            <person name="Shin M."/>
            <person name="Vergez L."/>
            <person name="Schmutz J."/>
            <person name="Larimer F."/>
            <person name="Land M."/>
            <person name="Hauser L."/>
            <person name="Kyrpides N."/>
            <person name="Tiedje J."/>
            <person name="Richardson P."/>
        </authorList>
    </citation>
    <scope>NUCLEOTIDE SEQUENCE [LARGE SCALE GENOMIC DNA]</scope>
    <source>
        <strain evidence="2">G4 / LMG 22486</strain>
        <plasmid evidence="1 2">pBVIE01</plasmid>
    </source>
</reference>
<organism evidence="1 2">
    <name type="scientific">Burkholderia vietnamiensis (strain G4 / LMG 22486)</name>
    <name type="common">Burkholderia cepacia (strain R1808)</name>
    <dbReference type="NCBI Taxonomy" id="269482"/>
    <lineage>
        <taxon>Bacteria</taxon>
        <taxon>Pseudomonadati</taxon>
        <taxon>Pseudomonadota</taxon>
        <taxon>Betaproteobacteria</taxon>
        <taxon>Burkholderiales</taxon>
        <taxon>Burkholderiaceae</taxon>
        <taxon>Burkholderia</taxon>
        <taxon>Burkholderia cepacia complex</taxon>
    </lineage>
</organism>
<sequence length="166" mass="18098">MGIRFTEAEFAALQGRHGKPTVPTEPVSKPSVAQVKAAVRSELPTIRETDVLLACLELLERHPAIAWCMRMNTGAAVFGEGENQRFVKFSEAGVSDIIGQLKDGRFLAVEVKRPGNTPTDDQWAFLRNVASGGGVAGWVDDPAQLRNFIPNRLSLKPLLCPVYSPN</sequence>